<reference evidence="2" key="4">
    <citation type="submission" date="2019-03" db="UniProtKB">
        <authorList>
            <consortium name="EnsemblPlants"/>
        </authorList>
    </citation>
    <scope>IDENTIFICATION</scope>
</reference>
<dbReference type="SUPFAM" id="SSF49777">
    <property type="entry name" value="PEBP-like"/>
    <property type="match status" value="1"/>
</dbReference>
<feature type="compositionally biased region" description="Basic and acidic residues" evidence="1">
    <location>
        <begin position="64"/>
        <end position="75"/>
    </location>
</feature>
<dbReference type="Gramene" id="AET1Gv20703200.2">
    <property type="protein sequence ID" value="AET1Gv20703200.2"/>
    <property type="gene ID" value="AET1Gv20703200"/>
</dbReference>
<dbReference type="STRING" id="200361.A0A452ZBP4"/>
<proteinExistence type="predicted"/>
<dbReference type="PANTHER" id="PTHR30289:SF1">
    <property type="entry name" value="PEBP (PHOSPHATIDYLETHANOLAMINE-BINDING PROTEIN) FAMILY PROTEIN"/>
    <property type="match status" value="1"/>
</dbReference>
<dbReference type="InterPro" id="IPR008914">
    <property type="entry name" value="PEBP"/>
</dbReference>
<sequence>PTPILREPTPRLQPTTPTRTPHRRPRVPRNPPAACHPSRYKPDPSLLLRYSQPRSNQNNPANSSHEHQQQQREANRPAGEMAQESLRLVCPPVSAHEGRLPRQYTLEGQGAKKDISPPLEWYGVPDGTRSLAVVVQDVDADERVPWTHWVVVNISPEEKGLPEGFSGAGGNANAGGGDGGVQEGVNDWKQPGWRGPVPDSHGHRIQFRLYALDDVLSLGNKVTVDKVMEAIEGHVLGEAEITAVF</sequence>
<feature type="compositionally biased region" description="Low complexity" evidence="1">
    <location>
        <begin position="1"/>
        <end position="19"/>
    </location>
</feature>
<protein>
    <recommendedName>
        <fullName evidence="4">Phosphatidylethanolamine-binding protein</fullName>
    </recommendedName>
</protein>
<dbReference type="CDD" id="cd00865">
    <property type="entry name" value="PEBP_bact_arch"/>
    <property type="match status" value="1"/>
</dbReference>
<dbReference type="PANTHER" id="PTHR30289">
    <property type="entry name" value="UNCHARACTERIZED PROTEIN YBCL-RELATED"/>
    <property type="match status" value="1"/>
</dbReference>
<evidence type="ECO:0000256" key="1">
    <source>
        <dbReference type="SAM" id="MobiDB-lite"/>
    </source>
</evidence>
<dbReference type="Proteomes" id="UP000015105">
    <property type="component" value="Chromosome 1D"/>
</dbReference>
<organism evidence="2 3">
    <name type="scientific">Aegilops tauschii subsp. strangulata</name>
    <name type="common">Goatgrass</name>
    <dbReference type="NCBI Taxonomy" id="200361"/>
    <lineage>
        <taxon>Eukaryota</taxon>
        <taxon>Viridiplantae</taxon>
        <taxon>Streptophyta</taxon>
        <taxon>Embryophyta</taxon>
        <taxon>Tracheophyta</taxon>
        <taxon>Spermatophyta</taxon>
        <taxon>Magnoliopsida</taxon>
        <taxon>Liliopsida</taxon>
        <taxon>Poales</taxon>
        <taxon>Poaceae</taxon>
        <taxon>BOP clade</taxon>
        <taxon>Pooideae</taxon>
        <taxon>Triticodae</taxon>
        <taxon>Triticeae</taxon>
        <taxon>Triticinae</taxon>
        <taxon>Aegilops</taxon>
    </lineage>
</organism>
<dbReference type="Pfam" id="PF01161">
    <property type="entry name" value="PBP"/>
    <property type="match status" value="1"/>
</dbReference>
<keyword evidence="3" id="KW-1185">Reference proteome</keyword>
<reference evidence="3" key="2">
    <citation type="journal article" date="2017" name="Nat. Plants">
        <title>The Aegilops tauschii genome reveals multiple impacts of transposons.</title>
        <authorList>
            <person name="Zhao G."/>
            <person name="Zou C."/>
            <person name="Li K."/>
            <person name="Wang K."/>
            <person name="Li T."/>
            <person name="Gao L."/>
            <person name="Zhang X."/>
            <person name="Wang H."/>
            <person name="Yang Z."/>
            <person name="Liu X."/>
            <person name="Jiang W."/>
            <person name="Mao L."/>
            <person name="Kong X."/>
            <person name="Jiao Y."/>
            <person name="Jia J."/>
        </authorList>
    </citation>
    <scope>NUCLEOTIDE SEQUENCE [LARGE SCALE GENOMIC DNA]</scope>
    <source>
        <strain evidence="3">cv. AL8/78</strain>
    </source>
</reference>
<reference evidence="3" key="1">
    <citation type="journal article" date="2014" name="Science">
        <title>Ancient hybridizations among the ancestral genomes of bread wheat.</title>
        <authorList>
            <consortium name="International Wheat Genome Sequencing Consortium,"/>
            <person name="Marcussen T."/>
            <person name="Sandve S.R."/>
            <person name="Heier L."/>
            <person name="Spannagl M."/>
            <person name="Pfeifer M."/>
            <person name="Jakobsen K.S."/>
            <person name="Wulff B.B."/>
            <person name="Steuernagel B."/>
            <person name="Mayer K.F."/>
            <person name="Olsen O.A."/>
        </authorList>
    </citation>
    <scope>NUCLEOTIDE SEQUENCE [LARGE SCALE GENOMIC DNA]</scope>
    <source>
        <strain evidence="3">cv. AL8/78</strain>
    </source>
</reference>
<name>A0A452ZBP4_AEGTS</name>
<accession>A0A452ZBP4</accession>
<evidence type="ECO:0008006" key="4">
    <source>
        <dbReference type="Google" id="ProtNLM"/>
    </source>
</evidence>
<dbReference type="EnsemblPlants" id="AET1Gv20703200.2">
    <property type="protein sequence ID" value="AET1Gv20703200.2"/>
    <property type="gene ID" value="AET1Gv20703200"/>
</dbReference>
<dbReference type="Gene3D" id="3.90.280.10">
    <property type="entry name" value="PEBP-like"/>
    <property type="match status" value="1"/>
</dbReference>
<dbReference type="InterPro" id="IPR005247">
    <property type="entry name" value="YbhB_YbcL/LppC-like"/>
</dbReference>
<dbReference type="InterPro" id="IPR036610">
    <property type="entry name" value="PEBP-like_sf"/>
</dbReference>
<dbReference type="NCBIfam" id="TIGR00481">
    <property type="entry name" value="YbhB/YbcL family Raf kinase inhibitor-like protein"/>
    <property type="match status" value="1"/>
</dbReference>
<dbReference type="AlphaFoldDB" id="A0A452ZBP4"/>
<evidence type="ECO:0000313" key="3">
    <source>
        <dbReference type="Proteomes" id="UP000015105"/>
    </source>
</evidence>
<feature type="region of interest" description="Disordered" evidence="1">
    <location>
        <begin position="1"/>
        <end position="82"/>
    </location>
</feature>
<evidence type="ECO:0000313" key="2">
    <source>
        <dbReference type="EnsemblPlants" id="AET1Gv20703200.2"/>
    </source>
</evidence>
<feature type="compositionally biased region" description="Polar residues" evidence="1">
    <location>
        <begin position="52"/>
        <end position="63"/>
    </location>
</feature>
<reference evidence="2" key="3">
    <citation type="journal article" date="2017" name="Nature">
        <title>Genome sequence of the progenitor of the wheat D genome Aegilops tauschii.</title>
        <authorList>
            <person name="Luo M.C."/>
            <person name="Gu Y.Q."/>
            <person name="Puiu D."/>
            <person name="Wang H."/>
            <person name="Twardziok S.O."/>
            <person name="Deal K.R."/>
            <person name="Huo N."/>
            <person name="Zhu T."/>
            <person name="Wang L."/>
            <person name="Wang Y."/>
            <person name="McGuire P.E."/>
            <person name="Liu S."/>
            <person name="Long H."/>
            <person name="Ramasamy R.K."/>
            <person name="Rodriguez J.C."/>
            <person name="Van S.L."/>
            <person name="Yuan L."/>
            <person name="Wang Z."/>
            <person name="Xia Z."/>
            <person name="Xiao L."/>
            <person name="Anderson O.D."/>
            <person name="Ouyang S."/>
            <person name="Liang Y."/>
            <person name="Zimin A.V."/>
            <person name="Pertea G."/>
            <person name="Qi P."/>
            <person name="Bennetzen J.L."/>
            <person name="Dai X."/>
            <person name="Dawson M.W."/>
            <person name="Muller H.G."/>
            <person name="Kugler K."/>
            <person name="Rivarola-Duarte L."/>
            <person name="Spannagl M."/>
            <person name="Mayer K.F.X."/>
            <person name="Lu F.H."/>
            <person name="Bevan M.W."/>
            <person name="Leroy P."/>
            <person name="Li P."/>
            <person name="You F.M."/>
            <person name="Sun Q."/>
            <person name="Liu Z."/>
            <person name="Lyons E."/>
            <person name="Wicker T."/>
            <person name="Salzberg S.L."/>
            <person name="Devos K.M."/>
            <person name="Dvorak J."/>
        </authorList>
    </citation>
    <scope>NUCLEOTIDE SEQUENCE [LARGE SCALE GENOMIC DNA]</scope>
    <source>
        <strain evidence="2">cv. AL8/78</strain>
    </source>
</reference>
<reference evidence="2" key="5">
    <citation type="journal article" date="2021" name="G3 (Bethesda)">
        <title>Aegilops tauschii genome assembly Aet v5.0 features greater sequence contiguity and improved annotation.</title>
        <authorList>
            <person name="Wang L."/>
            <person name="Zhu T."/>
            <person name="Rodriguez J.C."/>
            <person name="Deal K.R."/>
            <person name="Dubcovsky J."/>
            <person name="McGuire P.E."/>
            <person name="Lux T."/>
            <person name="Spannagl M."/>
            <person name="Mayer K.F.X."/>
            <person name="Baldrich P."/>
            <person name="Meyers B.C."/>
            <person name="Huo N."/>
            <person name="Gu Y.Q."/>
            <person name="Zhou H."/>
            <person name="Devos K.M."/>
            <person name="Bennetzen J.L."/>
            <person name="Unver T."/>
            <person name="Budak H."/>
            <person name="Gulick P.J."/>
            <person name="Galiba G."/>
            <person name="Kalapos B."/>
            <person name="Nelson D.R."/>
            <person name="Li P."/>
            <person name="You F.M."/>
            <person name="Luo M.C."/>
            <person name="Dvorak J."/>
        </authorList>
    </citation>
    <scope>NUCLEOTIDE SEQUENCE [LARGE SCALE GENOMIC DNA]</scope>
    <source>
        <strain evidence="2">cv. AL8/78</strain>
    </source>
</reference>